<reference evidence="2" key="1">
    <citation type="thesis" date="2020" institute="ProQuest LLC" country="789 East Eisenhower Parkway, Ann Arbor, MI, USA">
        <title>Comparative Genomics and Chromosome Evolution.</title>
        <authorList>
            <person name="Mudd A.B."/>
        </authorList>
    </citation>
    <scope>NUCLEOTIDE SEQUENCE</scope>
    <source>
        <strain evidence="2">237g6f4</strain>
        <tissue evidence="2">Blood</tissue>
    </source>
</reference>
<keyword evidence="3" id="KW-1185">Reference proteome</keyword>
<accession>A0AAV6YW94</accession>
<comment type="caution">
    <text evidence="2">The sequence shown here is derived from an EMBL/GenBank/DDBJ whole genome shotgun (WGS) entry which is preliminary data.</text>
</comment>
<evidence type="ECO:0000313" key="2">
    <source>
        <dbReference type="EMBL" id="KAG8539220.1"/>
    </source>
</evidence>
<dbReference type="Proteomes" id="UP000824782">
    <property type="component" value="Unassembled WGS sequence"/>
</dbReference>
<evidence type="ECO:0000313" key="3">
    <source>
        <dbReference type="Proteomes" id="UP000824782"/>
    </source>
</evidence>
<evidence type="ECO:0000256" key="1">
    <source>
        <dbReference type="SAM" id="MobiDB-lite"/>
    </source>
</evidence>
<gene>
    <name evidence="2" type="ORF">GDO81_021206</name>
</gene>
<dbReference type="AlphaFoldDB" id="A0AAV6YW94"/>
<name>A0AAV6YW94_ENGPU</name>
<organism evidence="2 3">
    <name type="scientific">Engystomops pustulosus</name>
    <name type="common">Tungara frog</name>
    <name type="synonym">Physalaemus pustulosus</name>
    <dbReference type="NCBI Taxonomy" id="76066"/>
    <lineage>
        <taxon>Eukaryota</taxon>
        <taxon>Metazoa</taxon>
        <taxon>Chordata</taxon>
        <taxon>Craniata</taxon>
        <taxon>Vertebrata</taxon>
        <taxon>Euteleostomi</taxon>
        <taxon>Amphibia</taxon>
        <taxon>Batrachia</taxon>
        <taxon>Anura</taxon>
        <taxon>Neobatrachia</taxon>
        <taxon>Hyloidea</taxon>
        <taxon>Leptodactylidae</taxon>
        <taxon>Leiuperinae</taxon>
        <taxon>Engystomops</taxon>
    </lineage>
</organism>
<proteinExistence type="predicted"/>
<dbReference type="EMBL" id="WNYA01015615">
    <property type="protein sequence ID" value="KAG8539220.1"/>
    <property type="molecule type" value="Genomic_DNA"/>
</dbReference>
<feature type="region of interest" description="Disordered" evidence="1">
    <location>
        <begin position="42"/>
        <end position="144"/>
    </location>
</feature>
<protein>
    <submittedName>
        <fullName evidence="2">Uncharacterized protein</fullName>
    </submittedName>
</protein>
<sequence>MAAEILHLTLEIMDLITAEDDTVMMTSSFECVTPRVPRGWSRSRCPITEPGGGWSRSPGPITEPGGGWSRSPGPITEPGGGWSRSPGPITEPGGGWSRSPGPITEPGGGWSRSQGPITEPGGGWSRSPGPITEPGGGWSRSRDPIRWSSPPSMIHEREILEFIKKISELLTGEVPIRRQDIAVYFSMEEREYIEGHKDLYKDIMEEREYIEGHEDLYQDIMEEREYIEGHEDLYQDIMMEDHQPSMEEDRDHMAAEILHLTLEIMDLITAEVRVLHNISLISIHTTGKWLKDDGDLESM</sequence>